<feature type="compositionally biased region" description="Acidic residues" evidence="1">
    <location>
        <begin position="333"/>
        <end position="344"/>
    </location>
</feature>
<keyword evidence="3" id="KW-1185">Reference proteome</keyword>
<evidence type="ECO:0000313" key="2">
    <source>
        <dbReference type="EnsemblPlants" id="OB02G10020.1"/>
    </source>
</evidence>
<dbReference type="STRING" id="4533.J3L8N5"/>
<dbReference type="Proteomes" id="UP000006038">
    <property type="component" value="Unassembled WGS sequence"/>
</dbReference>
<reference evidence="2" key="1">
    <citation type="submission" date="2013-04" db="UniProtKB">
        <authorList>
            <consortium name="EnsemblPlants"/>
        </authorList>
    </citation>
    <scope>IDENTIFICATION</scope>
</reference>
<dbReference type="EnsemblPlants" id="OB02G10020.1">
    <property type="protein sequence ID" value="OB02G10020.1"/>
    <property type="gene ID" value="OB02G10020"/>
</dbReference>
<dbReference type="AlphaFoldDB" id="J3L8N5"/>
<dbReference type="Gramene" id="OB02G10020.1">
    <property type="protein sequence ID" value="OB02G10020.1"/>
    <property type="gene ID" value="OB02G10020"/>
</dbReference>
<evidence type="ECO:0008006" key="4">
    <source>
        <dbReference type="Google" id="ProtNLM"/>
    </source>
</evidence>
<dbReference type="HOGENOM" id="CLU_345265_0_0_1"/>
<proteinExistence type="predicted"/>
<sequence length="819" mass="93673">MARREHGDGGLSLVDLFPAPMWPMDPWRDGDPGGKEEVALQSVEQNGYGKEGDGPLTLAQGGLGFDDMFPHAECELRGEWLWVRKGSRELVLGFPALPAEIRREEEDLRKQLFHNQRAQGENWERAQQGNWGKGRLWQNPNQNFSNEMSRAGGWRPEDCNVLSGNPTQPPQDFRRLLRLLQGEMGVVEIVIRERRGIKLVGFGIPGQGFFSLHVDIPVAESEKILVRASVVETAMTEEAVDELMAVWVKIFGIPNIVREIAELVGEFELLDEKSLNGDGPVRVRVACKDPNELFVSMLIYINKVGYKVWWEPEGFKRKAFSHPPSPKDQKDNDDADDLDGEDDKESCLSEKMTNPLAMVVWEENEMGICTQETQEDKVNGSAEVGKRADDITEDDNRGILPSCLGMDMAMGLNERCEIPTDFDIERMRAEEAMEELDSFEVVSSRKTRKKKENIPILVKRKSDRNKGQAVPVQKRAEFLAKKKNLDNSEDIATKAGLCLGKDRGEIDRNIATIKAKELAQAALAECEWKKKQDKNVVMRDEEIEVVTDSVTKVERVDIQEPKKRSRPSWTLTENFKELVIEKMPIRDNDYILNFWNRKLCSIRKFLKGWGANKNSEWKRAKQELVSKLESFDLEANLHDLCPEQWEERYKEDFWSDSGLIPKNVREDMDKPFEMELDKVISQAKNNTAPGPDGFSIQFYKFFWDHLKKDLYEMLIMLYHGELDLKRLNFGVITLIPKCNEANNIRQFRPICVLNDCFKIISKVITNRLSLIASDIISHTQTAFIPGMKINYHKSDVFSVGVSPEEELRVADMLNCKAEN</sequence>
<accession>J3L8N5</accession>
<protein>
    <recommendedName>
        <fullName evidence="4">Reverse transcriptase domain-containing protein</fullName>
    </recommendedName>
</protein>
<dbReference type="PANTHER" id="PTHR19446">
    <property type="entry name" value="REVERSE TRANSCRIPTASES"/>
    <property type="match status" value="1"/>
</dbReference>
<feature type="region of interest" description="Disordered" evidence="1">
    <location>
        <begin position="319"/>
        <end position="349"/>
    </location>
</feature>
<evidence type="ECO:0000313" key="3">
    <source>
        <dbReference type="Proteomes" id="UP000006038"/>
    </source>
</evidence>
<name>J3L8N5_ORYBR</name>
<dbReference type="eggNOG" id="KOG1075">
    <property type="taxonomic scope" value="Eukaryota"/>
</dbReference>
<organism evidence="2">
    <name type="scientific">Oryza brachyantha</name>
    <name type="common">malo sina</name>
    <dbReference type="NCBI Taxonomy" id="4533"/>
    <lineage>
        <taxon>Eukaryota</taxon>
        <taxon>Viridiplantae</taxon>
        <taxon>Streptophyta</taxon>
        <taxon>Embryophyta</taxon>
        <taxon>Tracheophyta</taxon>
        <taxon>Spermatophyta</taxon>
        <taxon>Magnoliopsida</taxon>
        <taxon>Liliopsida</taxon>
        <taxon>Poales</taxon>
        <taxon>Poaceae</taxon>
        <taxon>BOP clade</taxon>
        <taxon>Oryzoideae</taxon>
        <taxon>Oryzeae</taxon>
        <taxon>Oryzinae</taxon>
        <taxon>Oryza</taxon>
    </lineage>
</organism>
<evidence type="ECO:0000256" key="1">
    <source>
        <dbReference type="SAM" id="MobiDB-lite"/>
    </source>
</evidence>